<dbReference type="RefSeq" id="WP_098823552.1">
    <property type="nucleotide sequence ID" value="NZ_BCMJ01000001.1"/>
</dbReference>
<dbReference type="InterPro" id="IPR006366">
    <property type="entry name" value="CobA/CysG_C"/>
</dbReference>
<dbReference type="Gene3D" id="3.30.950.10">
    <property type="entry name" value="Methyltransferase, Cobalt-precorrin-4 Transmethylase, Domain 2"/>
    <property type="match status" value="1"/>
</dbReference>
<dbReference type="PANTHER" id="PTHR45790:SF3">
    <property type="entry name" value="S-ADENOSYL-L-METHIONINE-DEPENDENT UROPORPHYRINOGEN III METHYLTRANSFERASE, CHLOROPLASTIC"/>
    <property type="match status" value="1"/>
</dbReference>
<reference evidence="11 12" key="1">
    <citation type="submission" date="2015-11" db="EMBL/GenBank/DDBJ databases">
        <title>Draft genome sequences of new species of the genus Lactobacillus isolated from orchardgrass silage.</title>
        <authorList>
            <person name="Tohno M."/>
            <person name="Tanizawa Y."/>
            <person name="Arita M."/>
        </authorList>
    </citation>
    <scope>NUCLEOTIDE SEQUENCE [LARGE SCALE GENOMIC DNA]</scope>
    <source>
        <strain evidence="11 12">IWT5</strain>
    </source>
</reference>
<dbReference type="InterPro" id="IPR003043">
    <property type="entry name" value="Uropor_MeTrfase_CS"/>
</dbReference>
<dbReference type="InterPro" id="IPR014776">
    <property type="entry name" value="4pyrrole_Mease_sub2"/>
</dbReference>
<accession>A0A1Z5J1J0</accession>
<name>A0A1Z5J1J0_9LACO</name>
<evidence type="ECO:0000256" key="6">
    <source>
        <dbReference type="ARBA" id="ARBA00022691"/>
    </source>
</evidence>
<dbReference type="Pfam" id="PF00590">
    <property type="entry name" value="TP_methylase"/>
    <property type="match status" value="1"/>
</dbReference>
<dbReference type="EC" id="2.1.1.107" evidence="2"/>
<dbReference type="NCBIfam" id="NF004790">
    <property type="entry name" value="PRK06136.1"/>
    <property type="match status" value="1"/>
</dbReference>
<dbReference type="SUPFAM" id="SSF53790">
    <property type="entry name" value="Tetrapyrrole methylase"/>
    <property type="match status" value="1"/>
</dbReference>
<keyword evidence="7" id="KW-0627">Porphyrin biosynthesis</keyword>
<keyword evidence="6" id="KW-0949">S-adenosyl-L-methionine</keyword>
<dbReference type="InterPro" id="IPR035996">
    <property type="entry name" value="4pyrrol_Methylase_sf"/>
</dbReference>
<evidence type="ECO:0000259" key="10">
    <source>
        <dbReference type="Pfam" id="PF00590"/>
    </source>
</evidence>
<dbReference type="InterPro" id="IPR000878">
    <property type="entry name" value="4pyrrol_Mease"/>
</dbReference>
<dbReference type="GO" id="GO:0004851">
    <property type="term" value="F:uroporphyrin-III C-methyltransferase activity"/>
    <property type="evidence" value="ECO:0007669"/>
    <property type="project" value="UniProtKB-EC"/>
</dbReference>
<dbReference type="FunFam" id="3.40.1010.10:FF:000001">
    <property type="entry name" value="Siroheme synthase"/>
    <property type="match status" value="1"/>
</dbReference>
<proteinExistence type="inferred from homology"/>
<evidence type="ECO:0000256" key="2">
    <source>
        <dbReference type="ARBA" id="ARBA00012162"/>
    </source>
</evidence>
<keyword evidence="12" id="KW-1185">Reference proteome</keyword>
<dbReference type="SUPFAM" id="SSF69618">
    <property type="entry name" value="HemD-like"/>
    <property type="match status" value="1"/>
</dbReference>
<dbReference type="PANTHER" id="PTHR45790">
    <property type="entry name" value="SIROHEME SYNTHASE-RELATED"/>
    <property type="match status" value="1"/>
</dbReference>
<dbReference type="GO" id="GO:0019354">
    <property type="term" value="P:siroheme biosynthetic process"/>
    <property type="evidence" value="ECO:0007669"/>
    <property type="project" value="InterPro"/>
</dbReference>
<dbReference type="InterPro" id="IPR036108">
    <property type="entry name" value="4pyrrol_syn_uPrphyn_synt_sf"/>
</dbReference>
<comment type="similarity">
    <text evidence="1 9">Belongs to the precorrin methyltransferase family.</text>
</comment>
<dbReference type="FunFam" id="3.30.950.10:FF:000001">
    <property type="entry name" value="Siroheme synthase"/>
    <property type="match status" value="1"/>
</dbReference>
<evidence type="ECO:0000256" key="8">
    <source>
        <dbReference type="ARBA" id="ARBA00079776"/>
    </source>
</evidence>
<dbReference type="InterPro" id="IPR050161">
    <property type="entry name" value="Siro_Cobalamin_biosynth"/>
</dbReference>
<dbReference type="Gene3D" id="3.40.1010.10">
    <property type="entry name" value="Cobalt-precorrin-4 Transmethylase, Domain 1"/>
    <property type="match status" value="1"/>
</dbReference>
<protein>
    <recommendedName>
        <fullName evidence="3">Uroporphyrinogen-III C-methyltransferase</fullName>
        <ecNumber evidence="2">2.1.1.107</ecNumber>
    </recommendedName>
    <alternativeName>
        <fullName evidence="8">Uroporphyrinogen III methylase</fullName>
    </alternativeName>
</protein>
<evidence type="ECO:0000313" key="11">
    <source>
        <dbReference type="EMBL" id="GAX07581.1"/>
    </source>
</evidence>
<dbReference type="GO" id="GO:0004852">
    <property type="term" value="F:uroporphyrinogen-III synthase activity"/>
    <property type="evidence" value="ECO:0007669"/>
    <property type="project" value="InterPro"/>
</dbReference>
<sequence>MNGLVSLIGAGPGNPELLTLLGKRRLEEADVIVYDRLVNPALLSPFVAEKIDVGKMPLHHKISQYQINDMLVDLSKQGKRVVRLKAGDPYVFGRGGEEGQYLSQHQIPFEVVPGLTSAIAGLAAAGIPITHRDFASSFHVITGHRKANGEELDWENIAHQEGTIVFLMGMAQLPNIAKQLVAHGMASDTPVAVVQWATHWKQRSISSDLANVVQTVEKMHISSPALIVVGGVVKLMGDLQPHRPLQGLHFLIPFKQDSKLFNALQDEGAAVNFFDRRVKKPLAFELPDFDAGGVLIVTDFAAFHYFQERLLTLGIDNRALANWKLVASNHIVKYRLQQDGLLADGLYDPKKLDYKRPIVFIGERLALSNYNVDVAAKADYLATYQSETINQNIDLNDFHGIVFPSSASVTDLYTGCTSEERELMSKMSCFAMGQTVANECQKLGLKNVIEVKPSYDNVIQTVKKVFAR</sequence>
<evidence type="ECO:0000256" key="9">
    <source>
        <dbReference type="RuleBase" id="RU003960"/>
    </source>
</evidence>
<comment type="caution">
    <text evidence="11">The sequence shown here is derived from an EMBL/GenBank/DDBJ whole genome shotgun (WGS) entry which is preliminary data.</text>
</comment>
<organism evidence="11 12">
    <name type="scientific">Secundilactobacillus silagincola</name>
    <dbReference type="NCBI Taxonomy" id="1714681"/>
    <lineage>
        <taxon>Bacteria</taxon>
        <taxon>Bacillati</taxon>
        <taxon>Bacillota</taxon>
        <taxon>Bacilli</taxon>
        <taxon>Lactobacillales</taxon>
        <taxon>Lactobacillaceae</taxon>
        <taxon>Secundilactobacillus</taxon>
    </lineage>
</organism>
<dbReference type="OrthoDB" id="9815856at2"/>
<dbReference type="EMBL" id="BCMJ01000001">
    <property type="protein sequence ID" value="GAX07581.1"/>
    <property type="molecule type" value="Genomic_DNA"/>
</dbReference>
<evidence type="ECO:0000256" key="1">
    <source>
        <dbReference type="ARBA" id="ARBA00005879"/>
    </source>
</evidence>
<dbReference type="PROSITE" id="PS00840">
    <property type="entry name" value="SUMT_2"/>
    <property type="match status" value="1"/>
</dbReference>
<evidence type="ECO:0000256" key="5">
    <source>
        <dbReference type="ARBA" id="ARBA00022679"/>
    </source>
</evidence>
<dbReference type="Gene3D" id="3.40.50.10090">
    <property type="match status" value="1"/>
</dbReference>
<keyword evidence="4 9" id="KW-0489">Methyltransferase</keyword>
<feature type="domain" description="Tetrapyrrole methylase" evidence="10">
    <location>
        <begin position="5"/>
        <end position="211"/>
    </location>
</feature>
<dbReference type="AlphaFoldDB" id="A0A1Z5J1J0"/>
<gene>
    <name evidence="11" type="ORF">IWT5_00315</name>
</gene>
<dbReference type="CDD" id="cd11642">
    <property type="entry name" value="SUMT"/>
    <property type="match status" value="1"/>
</dbReference>
<dbReference type="GO" id="GO:0032259">
    <property type="term" value="P:methylation"/>
    <property type="evidence" value="ECO:0007669"/>
    <property type="project" value="UniProtKB-KW"/>
</dbReference>
<evidence type="ECO:0000256" key="3">
    <source>
        <dbReference type="ARBA" id="ARBA00018323"/>
    </source>
</evidence>
<dbReference type="Proteomes" id="UP000223370">
    <property type="component" value="Unassembled WGS sequence"/>
</dbReference>
<dbReference type="InterPro" id="IPR014777">
    <property type="entry name" value="4pyrrole_Mease_sub1"/>
</dbReference>
<dbReference type="NCBIfam" id="TIGR01469">
    <property type="entry name" value="cobA_cysG_Cterm"/>
    <property type="match status" value="1"/>
</dbReference>
<keyword evidence="5 9" id="KW-0808">Transferase</keyword>
<evidence type="ECO:0000313" key="12">
    <source>
        <dbReference type="Proteomes" id="UP000223370"/>
    </source>
</evidence>
<evidence type="ECO:0000256" key="4">
    <source>
        <dbReference type="ARBA" id="ARBA00022603"/>
    </source>
</evidence>
<evidence type="ECO:0000256" key="7">
    <source>
        <dbReference type="ARBA" id="ARBA00023244"/>
    </source>
</evidence>